<dbReference type="AlphaFoldDB" id="A0A8S4AKD0"/>
<comment type="caution">
    <text evidence="1">The sequence shown here is derived from an EMBL/GenBank/DDBJ whole genome shotgun (WGS) entry which is preliminary data.</text>
</comment>
<evidence type="ECO:0000313" key="1">
    <source>
        <dbReference type="EMBL" id="CAG5884161.1"/>
    </source>
</evidence>
<evidence type="ECO:0000313" key="2">
    <source>
        <dbReference type="Proteomes" id="UP000677803"/>
    </source>
</evidence>
<keyword evidence="2" id="KW-1185">Reference proteome</keyword>
<gene>
    <name evidence="1" type="ORF">MMEN_LOCUS5821</name>
</gene>
<dbReference type="Proteomes" id="UP000677803">
    <property type="component" value="Unassembled WGS sequence"/>
</dbReference>
<sequence length="91" mass="10229">MKHSADVSVVKDKMIATFQYRQTLVQDQQNSATVFDVVPQFLDIPGLRFLADFCQNGQCTSDPSSWQTARTGLIMSMLNNFCLCSKTQMSL</sequence>
<accession>A0A8S4AKD0</accession>
<dbReference type="EMBL" id="CAJRST010005557">
    <property type="protein sequence ID" value="CAG5884161.1"/>
    <property type="molecule type" value="Genomic_DNA"/>
</dbReference>
<proteinExistence type="predicted"/>
<dbReference type="OrthoDB" id="8940309at2759"/>
<feature type="non-terminal residue" evidence="1">
    <location>
        <position position="91"/>
    </location>
</feature>
<reference evidence="1" key="1">
    <citation type="submission" date="2021-05" db="EMBL/GenBank/DDBJ databases">
        <authorList>
            <person name="Tigano A."/>
        </authorList>
    </citation>
    <scope>NUCLEOTIDE SEQUENCE</scope>
</reference>
<name>A0A8S4AKD0_9TELE</name>
<protein>
    <submittedName>
        <fullName evidence="1">(Atlantic silverside) hypothetical protein</fullName>
    </submittedName>
</protein>
<organism evidence="1 2">
    <name type="scientific">Menidia menidia</name>
    <name type="common">Atlantic silverside</name>
    <dbReference type="NCBI Taxonomy" id="238744"/>
    <lineage>
        <taxon>Eukaryota</taxon>
        <taxon>Metazoa</taxon>
        <taxon>Chordata</taxon>
        <taxon>Craniata</taxon>
        <taxon>Vertebrata</taxon>
        <taxon>Euteleostomi</taxon>
        <taxon>Actinopterygii</taxon>
        <taxon>Neopterygii</taxon>
        <taxon>Teleostei</taxon>
        <taxon>Neoteleostei</taxon>
        <taxon>Acanthomorphata</taxon>
        <taxon>Ovalentaria</taxon>
        <taxon>Atherinomorphae</taxon>
        <taxon>Atheriniformes</taxon>
        <taxon>Atherinopsidae</taxon>
        <taxon>Menidiinae</taxon>
        <taxon>Menidia</taxon>
    </lineage>
</organism>